<keyword evidence="2" id="KW-1185">Reference proteome</keyword>
<reference evidence="2" key="1">
    <citation type="journal article" date="2022" name="Mol. Ecol. Resour.">
        <title>The genomes of chicory, endive, great burdock and yacon provide insights into Asteraceae palaeo-polyploidization history and plant inulin production.</title>
        <authorList>
            <person name="Fan W."/>
            <person name="Wang S."/>
            <person name="Wang H."/>
            <person name="Wang A."/>
            <person name="Jiang F."/>
            <person name="Liu H."/>
            <person name="Zhao H."/>
            <person name="Xu D."/>
            <person name="Zhang Y."/>
        </authorList>
    </citation>
    <scope>NUCLEOTIDE SEQUENCE [LARGE SCALE GENOMIC DNA]</scope>
    <source>
        <strain evidence="2">cv. Yunnan</strain>
    </source>
</reference>
<proteinExistence type="predicted"/>
<evidence type="ECO:0000313" key="1">
    <source>
        <dbReference type="EMBL" id="KAI3754806.1"/>
    </source>
</evidence>
<comment type="caution">
    <text evidence="1">The sequence shown here is derived from an EMBL/GenBank/DDBJ whole genome shotgun (WGS) entry which is preliminary data.</text>
</comment>
<reference evidence="1 2" key="2">
    <citation type="journal article" date="2022" name="Mol. Ecol. Resour.">
        <title>The genomes of chicory, endive, great burdock and yacon provide insights into Asteraceae paleo-polyploidization history and plant inulin production.</title>
        <authorList>
            <person name="Fan W."/>
            <person name="Wang S."/>
            <person name="Wang H."/>
            <person name="Wang A."/>
            <person name="Jiang F."/>
            <person name="Liu H."/>
            <person name="Zhao H."/>
            <person name="Xu D."/>
            <person name="Zhang Y."/>
        </authorList>
    </citation>
    <scope>NUCLEOTIDE SEQUENCE [LARGE SCALE GENOMIC DNA]</scope>
    <source>
        <strain evidence="2">cv. Yunnan</strain>
        <tissue evidence="1">Leaves</tissue>
    </source>
</reference>
<dbReference type="EMBL" id="CM042035">
    <property type="protein sequence ID" value="KAI3754806.1"/>
    <property type="molecule type" value="Genomic_DNA"/>
</dbReference>
<accession>A0ACB9E7W0</accession>
<gene>
    <name evidence="1" type="ORF">L1987_54597</name>
</gene>
<name>A0ACB9E7W0_9ASTR</name>
<dbReference type="Proteomes" id="UP001056120">
    <property type="component" value="Linkage Group LG18"/>
</dbReference>
<evidence type="ECO:0000313" key="2">
    <source>
        <dbReference type="Proteomes" id="UP001056120"/>
    </source>
</evidence>
<sequence length="230" mass="24857">MKAFFQRNPTFRRALTNILFCTLSYHPDLQDYGKDGTSPGQARLFGSFPKVPSPSQQKSNWSNLVNAGQRVRVFEPSEWGGAKAVTKKSHSRLLVDITCKLGTSSFRGLQSSMSPATSSSSVSNLRSPFSGLIICVTGLSKGAKAVTKKSHSRLLVDITCKLGTSSFRGLQSSMSPATSSSSVSNLRSPFSGLIICVTGLSKEARKQVMDATERLGGQYSPHLHPRCTHL</sequence>
<organism evidence="1 2">
    <name type="scientific">Smallanthus sonchifolius</name>
    <dbReference type="NCBI Taxonomy" id="185202"/>
    <lineage>
        <taxon>Eukaryota</taxon>
        <taxon>Viridiplantae</taxon>
        <taxon>Streptophyta</taxon>
        <taxon>Embryophyta</taxon>
        <taxon>Tracheophyta</taxon>
        <taxon>Spermatophyta</taxon>
        <taxon>Magnoliopsida</taxon>
        <taxon>eudicotyledons</taxon>
        <taxon>Gunneridae</taxon>
        <taxon>Pentapetalae</taxon>
        <taxon>asterids</taxon>
        <taxon>campanulids</taxon>
        <taxon>Asterales</taxon>
        <taxon>Asteraceae</taxon>
        <taxon>Asteroideae</taxon>
        <taxon>Heliantheae alliance</taxon>
        <taxon>Millerieae</taxon>
        <taxon>Smallanthus</taxon>
    </lineage>
</organism>
<protein>
    <submittedName>
        <fullName evidence="1">Uncharacterized protein</fullName>
    </submittedName>
</protein>